<sequence length="167" mass="18061">MCLRQVSVKLARMNSIKQRAQALKRWILTQNTTIDATDARRSGQVATLLMMVFGVAMAFGMTPGVSLQTVPLTPVVEDMTANPGTVTPTPGTFIQQDQVRSGDTLAALLFRMGVSDQAALDFIATDSKARVIYQHMAPGKPIRVEHAANGDLVSLRFPYGDKGTLVV</sequence>
<reference evidence="2" key="1">
    <citation type="submission" date="2013-08" db="EMBL/GenBank/DDBJ databases">
        <authorList>
            <person name="Mendez C."/>
            <person name="Richter M."/>
            <person name="Ferrer M."/>
            <person name="Sanchez J."/>
        </authorList>
    </citation>
    <scope>NUCLEOTIDE SEQUENCE</scope>
</reference>
<gene>
    <name evidence="2" type="ORF">B1A_16348</name>
</gene>
<keyword evidence="1" id="KW-0812">Transmembrane</keyword>
<feature type="non-terminal residue" evidence="2">
    <location>
        <position position="167"/>
    </location>
</feature>
<feature type="transmembrane region" description="Helical" evidence="1">
    <location>
        <begin position="45"/>
        <end position="65"/>
    </location>
</feature>
<protein>
    <submittedName>
        <fullName evidence="2">Peptidase M23B</fullName>
    </submittedName>
</protein>
<evidence type="ECO:0000256" key="1">
    <source>
        <dbReference type="SAM" id="Phobius"/>
    </source>
</evidence>
<organism evidence="2">
    <name type="scientific">mine drainage metagenome</name>
    <dbReference type="NCBI Taxonomy" id="410659"/>
    <lineage>
        <taxon>unclassified sequences</taxon>
        <taxon>metagenomes</taxon>
        <taxon>ecological metagenomes</taxon>
    </lineage>
</organism>
<accession>T1AI85</accession>
<dbReference type="Gene3D" id="3.10.450.350">
    <property type="match status" value="1"/>
</dbReference>
<name>T1AI85_9ZZZZ</name>
<keyword evidence="1" id="KW-1133">Transmembrane helix</keyword>
<dbReference type="AlphaFoldDB" id="T1AI85"/>
<reference evidence="2" key="2">
    <citation type="journal article" date="2014" name="ISME J.">
        <title>Microbial stratification in low pH oxic and suboxic macroscopic growths along an acid mine drainage.</title>
        <authorList>
            <person name="Mendez-Garcia C."/>
            <person name="Mesa V."/>
            <person name="Sprenger R.R."/>
            <person name="Richter M."/>
            <person name="Diez M.S."/>
            <person name="Solano J."/>
            <person name="Bargiela R."/>
            <person name="Golyshina O.V."/>
            <person name="Manteca A."/>
            <person name="Ramos J.L."/>
            <person name="Gallego J.R."/>
            <person name="Llorente I."/>
            <person name="Martins Dos Santos V.A."/>
            <person name="Jensen O.N."/>
            <person name="Pelaez A.I."/>
            <person name="Sanchez J."/>
            <person name="Ferrer M."/>
        </authorList>
    </citation>
    <scope>NUCLEOTIDE SEQUENCE</scope>
</reference>
<keyword evidence="1" id="KW-0472">Membrane</keyword>
<comment type="caution">
    <text evidence="2">The sequence shown here is derived from an EMBL/GenBank/DDBJ whole genome shotgun (WGS) entry which is preliminary data.</text>
</comment>
<dbReference type="EMBL" id="AUZX01012016">
    <property type="protein sequence ID" value="EQD40699.1"/>
    <property type="molecule type" value="Genomic_DNA"/>
</dbReference>
<proteinExistence type="predicted"/>
<evidence type="ECO:0000313" key="2">
    <source>
        <dbReference type="EMBL" id="EQD40699.1"/>
    </source>
</evidence>